<keyword evidence="5" id="KW-1185">Reference proteome</keyword>
<keyword evidence="1" id="KW-0732">Signal</keyword>
<proteinExistence type="predicted"/>
<dbReference type="SUPFAM" id="SSF63737">
    <property type="entry name" value="Leukotriene A4 hydrolase N-terminal domain"/>
    <property type="match status" value="1"/>
</dbReference>
<evidence type="ECO:0000256" key="1">
    <source>
        <dbReference type="SAM" id="SignalP"/>
    </source>
</evidence>
<feature type="chain" id="PRO_5046517209" evidence="1">
    <location>
        <begin position="19"/>
        <end position="566"/>
    </location>
</feature>
<dbReference type="CDD" id="cd09603">
    <property type="entry name" value="M1_APN_like"/>
    <property type="match status" value="1"/>
</dbReference>
<dbReference type="PANTHER" id="PTHR11533">
    <property type="entry name" value="PROTEASE M1 ZINC METALLOPROTEASE"/>
    <property type="match status" value="1"/>
</dbReference>
<dbReference type="Gene3D" id="2.60.40.1730">
    <property type="entry name" value="tricorn interacting facor f3 domain"/>
    <property type="match status" value="1"/>
</dbReference>
<dbReference type="RefSeq" id="WP_377333937.1">
    <property type="nucleotide sequence ID" value="NZ_JBHSGB010000010.1"/>
</dbReference>
<dbReference type="EC" id="3.4.11.-" evidence="4"/>
<keyword evidence="4" id="KW-0645">Protease</keyword>
<evidence type="ECO:0000313" key="4">
    <source>
        <dbReference type="EMBL" id="MFC4655437.1"/>
    </source>
</evidence>
<keyword evidence="4" id="KW-0378">Hydrolase</keyword>
<dbReference type="InterPro" id="IPR014782">
    <property type="entry name" value="Peptidase_M1_dom"/>
</dbReference>
<dbReference type="EMBL" id="JBHSGB010000010">
    <property type="protein sequence ID" value="MFC4655437.1"/>
    <property type="molecule type" value="Genomic_DNA"/>
</dbReference>
<dbReference type="InterPro" id="IPR050344">
    <property type="entry name" value="Peptidase_M1_aminopeptidases"/>
</dbReference>
<dbReference type="Proteomes" id="UP001595962">
    <property type="component" value="Unassembled WGS sequence"/>
</dbReference>
<keyword evidence="4" id="KW-0031">Aminopeptidase</keyword>
<evidence type="ECO:0000313" key="5">
    <source>
        <dbReference type="Proteomes" id="UP001595962"/>
    </source>
</evidence>
<feature type="signal peptide" evidence="1">
    <location>
        <begin position="1"/>
        <end position="18"/>
    </location>
</feature>
<dbReference type="GO" id="GO:0004177">
    <property type="term" value="F:aminopeptidase activity"/>
    <property type="evidence" value="ECO:0007669"/>
    <property type="project" value="UniProtKB-KW"/>
</dbReference>
<dbReference type="PANTHER" id="PTHR11533:SF174">
    <property type="entry name" value="PUROMYCIN-SENSITIVE AMINOPEPTIDASE-RELATED"/>
    <property type="match status" value="1"/>
</dbReference>
<comment type="caution">
    <text evidence="4">The sequence shown here is derived from an EMBL/GenBank/DDBJ whole genome shotgun (WGS) entry which is preliminary data.</text>
</comment>
<dbReference type="InterPro" id="IPR027268">
    <property type="entry name" value="Peptidase_M4/M1_CTD_sf"/>
</dbReference>
<gene>
    <name evidence="4" type="ORF">ACFO3I_10475</name>
</gene>
<dbReference type="Pfam" id="PF01433">
    <property type="entry name" value="Peptidase_M1"/>
    <property type="match status" value="1"/>
</dbReference>
<dbReference type="InterPro" id="IPR045357">
    <property type="entry name" value="Aminopeptidase_N-like_N"/>
</dbReference>
<reference evidence="5" key="1">
    <citation type="journal article" date="2019" name="Int. J. Syst. Evol. Microbiol.">
        <title>The Global Catalogue of Microorganisms (GCM) 10K type strain sequencing project: providing services to taxonomists for standard genome sequencing and annotation.</title>
        <authorList>
            <consortium name="The Broad Institute Genomics Platform"/>
            <consortium name="The Broad Institute Genome Sequencing Center for Infectious Disease"/>
            <person name="Wu L."/>
            <person name="Ma J."/>
        </authorList>
    </citation>
    <scope>NUCLEOTIDE SEQUENCE [LARGE SCALE GENOMIC DNA]</scope>
    <source>
        <strain evidence="5">DT28</strain>
    </source>
</reference>
<name>A0ABV9JMF2_9GAMM</name>
<evidence type="ECO:0000259" key="2">
    <source>
        <dbReference type="Pfam" id="PF01433"/>
    </source>
</evidence>
<accession>A0ABV9JMF2</accession>
<dbReference type="InterPro" id="IPR042097">
    <property type="entry name" value="Aminopeptidase_N-like_N_sf"/>
</dbReference>
<dbReference type="SUPFAM" id="SSF55486">
    <property type="entry name" value="Metalloproteases ('zincins'), catalytic domain"/>
    <property type="match status" value="1"/>
</dbReference>
<dbReference type="Pfam" id="PF17900">
    <property type="entry name" value="Peptidase_M1_N"/>
    <property type="match status" value="1"/>
</dbReference>
<dbReference type="Gene3D" id="1.10.390.10">
    <property type="entry name" value="Neutral Protease Domain 2"/>
    <property type="match status" value="1"/>
</dbReference>
<organism evidence="4 5">
    <name type="scientific">Rheinheimera marina</name>
    <dbReference type="NCBI Taxonomy" id="1774958"/>
    <lineage>
        <taxon>Bacteria</taxon>
        <taxon>Pseudomonadati</taxon>
        <taxon>Pseudomonadota</taxon>
        <taxon>Gammaproteobacteria</taxon>
        <taxon>Chromatiales</taxon>
        <taxon>Chromatiaceae</taxon>
        <taxon>Rheinheimera</taxon>
    </lineage>
</organism>
<feature type="domain" description="Peptidase M1 membrane alanine aminopeptidase" evidence="2">
    <location>
        <begin position="328"/>
        <end position="434"/>
    </location>
</feature>
<protein>
    <submittedName>
        <fullName evidence="4">M1 family metallopeptidase</fullName>
        <ecNumber evidence="4">3.4.11.-</ecNumber>
    </submittedName>
</protein>
<sequence>MLTYVPSVFSRLTLIASACLLGACQSPAPLDPVIGDTGQPLSATAQATDVRYYELDLDIDPEHQSIRGSGTSVFELVADSASVELKLDSRFHIDRIEVDGKVASYQRDAGVLTMALPALYKTGQQVRVQVYYQGKPHIALKAPWSGGFVWANTPTGEPWIATAVQGEGCDLFWPCKDHFADKADSMRIKLRVPKGLSAATNGVLQHQRSLADGRTEFDWLLSVPASDYNIALNIGPYVLERFSFNGINGSNIPVEFWALPQNKEAARKLWLDDLQQQIHWYEKTLGPYPWGSEKIGFVETPHLGMEHQTINAYGKGYGLDPNGYDWLAQHELAHEWFGNLLTHKTLNHAWLHEGFGLYMQPAYALDKLGEAAYRYQMYKAYLGLKNCDPVVRSGIVTSEQAFNSDIYGKGGWVLHTLRALIGDKLFWQATRELLYGTADTAKLVYPIAPSYKTTEDFIAIVNRLTGKDYQWMFDVYLYQAELPELVQQQQEGKIRLHWQVPGNLPFPMPVPAQVNGQMQWLDFSQGDVWLPADNQLLLDPQMLILRQLPLIGRCEKSGENKPGNNS</sequence>
<feature type="domain" description="Aminopeptidase N-like N-terminal" evidence="3">
    <location>
        <begin position="52"/>
        <end position="228"/>
    </location>
</feature>
<evidence type="ECO:0000259" key="3">
    <source>
        <dbReference type="Pfam" id="PF17900"/>
    </source>
</evidence>